<dbReference type="PANTHER" id="PTHR30154">
    <property type="entry name" value="LEUCINE-RESPONSIVE REGULATORY PROTEIN"/>
    <property type="match status" value="1"/>
</dbReference>
<dbReference type="RefSeq" id="WP_256531535.1">
    <property type="nucleotide sequence ID" value="NZ_CP101824.1"/>
</dbReference>
<organism evidence="5 6">
    <name type="scientific">Halovivax cerinus</name>
    <dbReference type="NCBI Taxonomy" id="1487865"/>
    <lineage>
        <taxon>Archaea</taxon>
        <taxon>Methanobacteriati</taxon>
        <taxon>Methanobacteriota</taxon>
        <taxon>Stenosarchaea group</taxon>
        <taxon>Halobacteria</taxon>
        <taxon>Halobacteriales</taxon>
        <taxon>Natrialbaceae</taxon>
        <taxon>Halovivax</taxon>
    </lineage>
</organism>
<dbReference type="Gene3D" id="1.10.10.10">
    <property type="entry name" value="Winged helix-like DNA-binding domain superfamily/Winged helix DNA-binding domain"/>
    <property type="match status" value="1"/>
</dbReference>
<dbReference type="GeneID" id="73904283"/>
<evidence type="ECO:0000259" key="4">
    <source>
        <dbReference type="PROSITE" id="PS50956"/>
    </source>
</evidence>
<protein>
    <submittedName>
        <fullName evidence="5">Winged helix-turn-helix transcriptional regulator</fullName>
    </submittedName>
</protein>
<sequence length="196" mass="21539">MRSLDETDLEIIALLLEDARRPYNDIADRVDVSAPTVSDRIDRLERLGIIQGFTVDIDRSSFSDGIEVLIDVALCASQNGTVTTDLAAVEGIEHVFMTSDARLLAVGTLQSQDVGPSLLSALDAGQIESYRVHLIQERAWEPSLADRSINLTCESCGDDVTENGRSLRFDGGLYHFCDRECRSAFEDQQTPLAESS</sequence>
<evidence type="ECO:0000256" key="3">
    <source>
        <dbReference type="ARBA" id="ARBA00023163"/>
    </source>
</evidence>
<dbReference type="InterPro" id="IPR019888">
    <property type="entry name" value="Tscrpt_reg_AsnC-like"/>
</dbReference>
<dbReference type="PANTHER" id="PTHR30154:SF34">
    <property type="entry name" value="TRANSCRIPTIONAL REGULATOR AZLB"/>
    <property type="match status" value="1"/>
</dbReference>
<dbReference type="Pfam" id="PF24273">
    <property type="entry name" value="TRASH_HVO_1752_C"/>
    <property type="match status" value="1"/>
</dbReference>
<name>A0ABD5NT71_9EURY</name>
<dbReference type="InterPro" id="IPR000485">
    <property type="entry name" value="AsnC-type_HTH_dom"/>
</dbReference>
<feature type="domain" description="HTH asnC-type" evidence="4">
    <location>
        <begin position="4"/>
        <end position="67"/>
    </location>
</feature>
<dbReference type="CDD" id="cd00090">
    <property type="entry name" value="HTH_ARSR"/>
    <property type="match status" value="1"/>
</dbReference>
<accession>A0ABD5NT71</accession>
<evidence type="ECO:0000313" key="5">
    <source>
        <dbReference type="EMBL" id="MFC3959950.1"/>
    </source>
</evidence>
<dbReference type="InterPro" id="IPR056526">
    <property type="entry name" value="TRASH_HVO_1752"/>
</dbReference>
<dbReference type="InterPro" id="IPR011991">
    <property type="entry name" value="ArsR-like_HTH"/>
</dbReference>
<dbReference type="AlphaFoldDB" id="A0ABD5NT71"/>
<dbReference type="InterPro" id="IPR036388">
    <property type="entry name" value="WH-like_DNA-bd_sf"/>
</dbReference>
<comment type="caution">
    <text evidence="5">The sequence shown here is derived from an EMBL/GenBank/DDBJ whole genome shotgun (WGS) entry which is preliminary data.</text>
</comment>
<keyword evidence="3" id="KW-0804">Transcription</keyword>
<dbReference type="SMART" id="SM00746">
    <property type="entry name" value="TRASH"/>
    <property type="match status" value="1"/>
</dbReference>
<reference evidence="5 6" key="1">
    <citation type="journal article" date="2019" name="Int. J. Syst. Evol. Microbiol.">
        <title>The Global Catalogue of Microorganisms (GCM) 10K type strain sequencing project: providing services to taxonomists for standard genome sequencing and annotation.</title>
        <authorList>
            <consortium name="The Broad Institute Genomics Platform"/>
            <consortium name="The Broad Institute Genome Sequencing Center for Infectious Disease"/>
            <person name="Wu L."/>
            <person name="Ma J."/>
        </authorList>
    </citation>
    <scope>NUCLEOTIDE SEQUENCE [LARGE SCALE GENOMIC DNA]</scope>
    <source>
        <strain evidence="5 6">IBRC-M 10256</strain>
    </source>
</reference>
<proteinExistence type="predicted"/>
<dbReference type="GO" id="GO:0003677">
    <property type="term" value="F:DNA binding"/>
    <property type="evidence" value="ECO:0007669"/>
    <property type="project" value="UniProtKB-KW"/>
</dbReference>
<evidence type="ECO:0000313" key="6">
    <source>
        <dbReference type="Proteomes" id="UP001595846"/>
    </source>
</evidence>
<dbReference type="EMBL" id="JBHSAQ010000014">
    <property type="protein sequence ID" value="MFC3959950.1"/>
    <property type="molecule type" value="Genomic_DNA"/>
</dbReference>
<keyword evidence="6" id="KW-1185">Reference proteome</keyword>
<keyword evidence="1" id="KW-0805">Transcription regulation</keyword>
<dbReference type="SUPFAM" id="SSF46785">
    <property type="entry name" value="Winged helix' DNA-binding domain"/>
    <property type="match status" value="1"/>
</dbReference>
<keyword evidence="2" id="KW-0238">DNA-binding</keyword>
<dbReference type="InterPro" id="IPR036390">
    <property type="entry name" value="WH_DNA-bd_sf"/>
</dbReference>
<evidence type="ECO:0000256" key="2">
    <source>
        <dbReference type="ARBA" id="ARBA00023125"/>
    </source>
</evidence>
<evidence type="ECO:0000256" key="1">
    <source>
        <dbReference type="ARBA" id="ARBA00023015"/>
    </source>
</evidence>
<dbReference type="InterPro" id="IPR011017">
    <property type="entry name" value="TRASH_dom"/>
</dbReference>
<dbReference type="Pfam" id="PF13412">
    <property type="entry name" value="HTH_24"/>
    <property type="match status" value="1"/>
</dbReference>
<dbReference type="SMART" id="SM00344">
    <property type="entry name" value="HTH_ASNC"/>
    <property type="match status" value="1"/>
</dbReference>
<dbReference type="Proteomes" id="UP001595846">
    <property type="component" value="Unassembled WGS sequence"/>
</dbReference>
<gene>
    <name evidence="5" type="ORF">ACFOUR_16435</name>
</gene>
<dbReference type="PRINTS" id="PR00033">
    <property type="entry name" value="HTHASNC"/>
</dbReference>
<dbReference type="PROSITE" id="PS50956">
    <property type="entry name" value="HTH_ASNC_2"/>
    <property type="match status" value="1"/>
</dbReference>